<comment type="subcellular location">
    <subcellularLocation>
        <location evidence="1">Cell membrane</location>
        <topology evidence="1">Multi-pass membrane protein</topology>
    </subcellularLocation>
</comment>
<sequence>MLNQRCILPLKVALALTLAIVSALWLGWERPYWAGFAVVVMAATETSGHSLKKGRHRLVGTLLGVLAAFLLVGLFAQQPLPFLACYSLFAALCVYLQGNPRNGYMWTICLMVCSLVVVMGKLLPEQTFSVAVLRLQETVLGIVCFTLVFSLLWPTSSHRTVIATLKLYFDNQSKQLQIAMAELNDHNTFTKALTLSDSLKQLTRLEDLIYAASADSYHIAHDYPKWQTLLSQLNRWALLCGHLAEASALTSEKMAPEQCAVIASLLERLSSRAQDALALLEGRAVIDGRSRLPQNVALLPSKPLDNEKAGSIDDHHGATMMLGSLLTKIDQLQYDLVATLSELTAQSHQGNAKYNQPHQAVSAPGSFTARWAFRPDSAVAALKACLVIWVCIALWLYVPMPGGAMIVLLGAIFSCVVLSLPFASVKALSFSMFGWSLFVLAQYVLLMPMLTEIWQLSAFYFINAFGIWYVFCRPQQALQRMLGTQLLIMMTSGAMQLTPVYDIQSALLQLMLIGIVMLIIFWVNHTVFSGTPESVFLRELGRLRTGLKLDLQQFTKPKHQQAGHSIVLKRQDPLRSVAMAETAISRINWQAYPELEPAKVGTVITGAYKACLLYRAFEDNYRHWQTASQHRAIEALIAKITQSLVAILEESTVNPTLTEHQYQLDRLLFELQRYLIGLDRESILQFSLSADDVDASYRLLISLQLLIDSFKTLIINVQHNHIHQLRLQPFAI</sequence>
<name>A0A0C5WTN6_9GAMM</name>
<organism evidence="8 9">
    <name type="scientific">Photobacterium gaetbulicola Gung47</name>
    <dbReference type="NCBI Taxonomy" id="658445"/>
    <lineage>
        <taxon>Bacteria</taxon>
        <taxon>Pseudomonadati</taxon>
        <taxon>Pseudomonadota</taxon>
        <taxon>Gammaproteobacteria</taxon>
        <taxon>Vibrionales</taxon>
        <taxon>Vibrionaceae</taxon>
        <taxon>Photobacterium</taxon>
    </lineage>
</organism>
<dbReference type="GO" id="GO:0005886">
    <property type="term" value="C:plasma membrane"/>
    <property type="evidence" value="ECO:0007669"/>
    <property type="project" value="UniProtKB-SubCell"/>
</dbReference>
<feature type="transmembrane region" description="Helical" evidence="7">
    <location>
        <begin position="103"/>
        <end position="123"/>
    </location>
</feature>
<dbReference type="PANTHER" id="PTHR30509:SF9">
    <property type="entry name" value="MULTIDRUG RESISTANCE PROTEIN MDTO"/>
    <property type="match status" value="1"/>
</dbReference>
<evidence type="ECO:0000256" key="1">
    <source>
        <dbReference type="ARBA" id="ARBA00004651"/>
    </source>
</evidence>
<protein>
    <recommendedName>
        <fullName evidence="10">FUSC family protein</fullName>
    </recommendedName>
</protein>
<feature type="transmembrane region" description="Helical" evidence="7">
    <location>
        <begin position="507"/>
        <end position="528"/>
    </location>
</feature>
<dbReference type="GO" id="GO:0022857">
    <property type="term" value="F:transmembrane transporter activity"/>
    <property type="evidence" value="ECO:0007669"/>
    <property type="project" value="InterPro"/>
</dbReference>
<evidence type="ECO:0000313" key="9">
    <source>
        <dbReference type="Proteomes" id="UP000032303"/>
    </source>
</evidence>
<proteinExistence type="predicted"/>
<dbReference type="KEGG" id="pgb:H744_1c1372"/>
<dbReference type="EMBL" id="CP005973">
    <property type="protein sequence ID" value="AJR06395.1"/>
    <property type="molecule type" value="Genomic_DNA"/>
</dbReference>
<feature type="transmembrane region" description="Helical" evidence="7">
    <location>
        <begin position="58"/>
        <end position="74"/>
    </location>
</feature>
<dbReference type="Pfam" id="PF04632">
    <property type="entry name" value="FUSC"/>
    <property type="match status" value="1"/>
</dbReference>
<evidence type="ECO:0000256" key="2">
    <source>
        <dbReference type="ARBA" id="ARBA00022448"/>
    </source>
</evidence>
<feature type="transmembrane region" description="Helical" evidence="7">
    <location>
        <begin position="404"/>
        <end position="423"/>
    </location>
</feature>
<dbReference type="PANTHER" id="PTHR30509">
    <property type="entry name" value="P-HYDROXYBENZOIC ACID EFFLUX PUMP SUBUNIT-RELATED"/>
    <property type="match status" value="1"/>
</dbReference>
<feature type="transmembrane region" description="Helical" evidence="7">
    <location>
        <begin position="380"/>
        <end position="398"/>
    </location>
</feature>
<keyword evidence="2" id="KW-0813">Transport</keyword>
<dbReference type="AlphaFoldDB" id="A0A0C5WTN6"/>
<dbReference type="STRING" id="658445.H744_1c1372"/>
<feature type="transmembrane region" description="Helical" evidence="7">
    <location>
        <begin position="80"/>
        <end position="96"/>
    </location>
</feature>
<keyword evidence="4 7" id="KW-0812">Transmembrane</keyword>
<dbReference type="InterPro" id="IPR006726">
    <property type="entry name" value="PHBA_efflux_AaeB/fusaric-R"/>
</dbReference>
<keyword evidence="3" id="KW-1003">Cell membrane</keyword>
<dbReference type="PATRIC" id="fig|658445.3.peg.1489"/>
<dbReference type="Proteomes" id="UP000032303">
    <property type="component" value="Chromosome 1"/>
</dbReference>
<evidence type="ECO:0008006" key="10">
    <source>
        <dbReference type="Google" id="ProtNLM"/>
    </source>
</evidence>
<feature type="transmembrane region" description="Helical" evidence="7">
    <location>
        <begin position="135"/>
        <end position="153"/>
    </location>
</feature>
<feature type="transmembrane region" description="Helical" evidence="7">
    <location>
        <begin position="430"/>
        <end position="447"/>
    </location>
</feature>
<evidence type="ECO:0000313" key="8">
    <source>
        <dbReference type="EMBL" id="AJR06395.1"/>
    </source>
</evidence>
<evidence type="ECO:0000256" key="4">
    <source>
        <dbReference type="ARBA" id="ARBA00022692"/>
    </source>
</evidence>
<feature type="transmembrane region" description="Helical" evidence="7">
    <location>
        <begin position="453"/>
        <end position="471"/>
    </location>
</feature>
<evidence type="ECO:0000256" key="5">
    <source>
        <dbReference type="ARBA" id="ARBA00022989"/>
    </source>
</evidence>
<evidence type="ECO:0000256" key="6">
    <source>
        <dbReference type="ARBA" id="ARBA00023136"/>
    </source>
</evidence>
<keyword evidence="6 7" id="KW-0472">Membrane</keyword>
<reference evidence="8 9" key="1">
    <citation type="submission" date="2013-05" db="EMBL/GenBank/DDBJ databases">
        <title>Complete genome sequence of the lipase-producing bacterium Photobacterium gaetbulicola Gung47.</title>
        <authorList>
            <person name="Kim Y.-O."/>
        </authorList>
    </citation>
    <scope>NUCLEOTIDE SEQUENCE [LARGE SCALE GENOMIC DNA]</scope>
    <source>
        <strain evidence="8 9">Gung47</strain>
    </source>
</reference>
<accession>A0A0C5WTN6</accession>
<dbReference type="OrthoDB" id="5750541at2"/>
<feature type="transmembrane region" description="Helical" evidence="7">
    <location>
        <begin position="7"/>
        <end position="26"/>
    </location>
</feature>
<evidence type="ECO:0000256" key="3">
    <source>
        <dbReference type="ARBA" id="ARBA00022475"/>
    </source>
</evidence>
<keyword evidence="9" id="KW-1185">Reference proteome</keyword>
<dbReference type="HOGENOM" id="CLU_378483_0_0_6"/>
<keyword evidence="5 7" id="KW-1133">Transmembrane helix</keyword>
<feature type="transmembrane region" description="Helical" evidence="7">
    <location>
        <begin position="32"/>
        <end position="51"/>
    </location>
</feature>
<gene>
    <name evidence="8" type="ORF">H744_1c1372</name>
</gene>
<evidence type="ECO:0000256" key="7">
    <source>
        <dbReference type="SAM" id="Phobius"/>
    </source>
</evidence>